<evidence type="ECO:0000256" key="7">
    <source>
        <dbReference type="SAM" id="Phobius"/>
    </source>
</evidence>
<dbReference type="AlphaFoldDB" id="A0A8I0K0P4"/>
<reference evidence="9" key="1">
    <citation type="submission" date="2020-09" db="EMBL/GenBank/DDBJ databases">
        <title>Novel species in genus Aeromicrobium.</title>
        <authorList>
            <person name="Zhang G."/>
        </authorList>
    </citation>
    <scope>NUCLEOTIDE SEQUENCE</scope>
    <source>
        <strain evidence="10">Zg-629</strain>
        <strain evidence="11">zg-629</strain>
        <strain evidence="9">Zg-636</strain>
    </source>
</reference>
<organism evidence="9 12">
    <name type="scientific">Aeromicrobium senzhongii</name>
    <dbReference type="NCBI Taxonomy" id="2663859"/>
    <lineage>
        <taxon>Bacteria</taxon>
        <taxon>Bacillati</taxon>
        <taxon>Actinomycetota</taxon>
        <taxon>Actinomycetes</taxon>
        <taxon>Propionibacteriales</taxon>
        <taxon>Nocardioidaceae</taxon>
        <taxon>Aeromicrobium</taxon>
    </lineage>
</organism>
<evidence type="ECO:0000256" key="5">
    <source>
        <dbReference type="ARBA" id="ARBA00022989"/>
    </source>
</evidence>
<dbReference type="PANTHER" id="PTHR30506:SF3">
    <property type="entry name" value="UPF0126 INNER MEMBRANE PROTEIN YADS-RELATED"/>
    <property type="match status" value="1"/>
</dbReference>
<dbReference type="EMBL" id="JACTVM010000002">
    <property type="protein sequence ID" value="MBC9226596.1"/>
    <property type="molecule type" value="Genomic_DNA"/>
</dbReference>
<comment type="similarity">
    <text evidence="2">Belongs to the UPF0126 family.</text>
</comment>
<name>A0A8I0K0P4_9ACTN</name>
<evidence type="ECO:0000313" key="12">
    <source>
        <dbReference type="Proteomes" id="UP000620591"/>
    </source>
</evidence>
<feature type="transmembrane region" description="Helical" evidence="7">
    <location>
        <begin position="123"/>
        <end position="143"/>
    </location>
</feature>
<feature type="transmembrane region" description="Helical" evidence="7">
    <location>
        <begin position="33"/>
        <end position="61"/>
    </location>
</feature>
<keyword evidence="5 7" id="KW-1133">Transmembrane helix</keyword>
<dbReference type="Proteomes" id="UP000515871">
    <property type="component" value="Chromosome"/>
</dbReference>
<feature type="transmembrane region" description="Helical" evidence="7">
    <location>
        <begin position="67"/>
        <end position="84"/>
    </location>
</feature>
<keyword evidence="4 7" id="KW-0812">Transmembrane</keyword>
<dbReference type="EMBL" id="CP060587">
    <property type="protein sequence ID" value="QNL93606.1"/>
    <property type="molecule type" value="Genomic_DNA"/>
</dbReference>
<evidence type="ECO:0000313" key="10">
    <source>
        <dbReference type="EMBL" id="QNL93606.1"/>
    </source>
</evidence>
<sequence>MNDDLFRVAEVIGTVAFAVSGGYAAVRAGMDWLGVGVLAVVVAVGGGTLRDLLLGIHPIWWVREPDLLIVACVTSVVVLVVATVHPQSKLDTRRTVLYADAIGLAAFTVTGTSIALAHDVRPWIAVMFGVITGAGGGVIRDVLVRRKPLVLVGEIYALASIAGGVAYTVLRETEVPSGFAAATAVALVLLIRVAAIRWHWRLPRFEEPEG</sequence>
<evidence type="ECO:0000313" key="9">
    <source>
        <dbReference type="EMBL" id="MBC9226596.1"/>
    </source>
</evidence>
<keyword evidence="6 7" id="KW-0472">Membrane</keyword>
<dbReference type="RefSeq" id="WP_187411456.1">
    <property type="nucleotide sequence ID" value="NZ_CP060587.1"/>
</dbReference>
<accession>A0A8I0K0P4</accession>
<feature type="domain" description="Glycine transporter" evidence="8">
    <location>
        <begin position="8"/>
        <end position="81"/>
    </location>
</feature>
<dbReference type="InterPro" id="IPR005115">
    <property type="entry name" value="Gly_transporter"/>
</dbReference>
<feature type="transmembrane region" description="Helical" evidence="7">
    <location>
        <begin position="176"/>
        <end position="195"/>
    </location>
</feature>
<evidence type="ECO:0000256" key="1">
    <source>
        <dbReference type="ARBA" id="ARBA00004651"/>
    </source>
</evidence>
<feature type="domain" description="Glycine transporter" evidence="8">
    <location>
        <begin position="98"/>
        <end position="171"/>
    </location>
</feature>
<feature type="transmembrane region" description="Helical" evidence="7">
    <location>
        <begin position="6"/>
        <end position="26"/>
    </location>
</feature>
<evidence type="ECO:0000313" key="11">
    <source>
        <dbReference type="Proteomes" id="UP000515871"/>
    </source>
</evidence>
<dbReference type="Pfam" id="PF03458">
    <property type="entry name" value="Gly_transporter"/>
    <property type="match status" value="2"/>
</dbReference>
<evidence type="ECO:0000256" key="2">
    <source>
        <dbReference type="ARBA" id="ARBA00008193"/>
    </source>
</evidence>
<comment type="subcellular location">
    <subcellularLocation>
        <location evidence="1">Cell membrane</location>
        <topology evidence="1">Multi-pass membrane protein</topology>
    </subcellularLocation>
</comment>
<protein>
    <submittedName>
        <fullName evidence="9">Trimeric intracellular cation channel family protein</fullName>
    </submittedName>
</protein>
<dbReference type="GO" id="GO:0005886">
    <property type="term" value="C:plasma membrane"/>
    <property type="evidence" value="ECO:0007669"/>
    <property type="project" value="UniProtKB-SubCell"/>
</dbReference>
<keyword evidence="3" id="KW-1003">Cell membrane</keyword>
<proteinExistence type="inferred from homology"/>
<evidence type="ECO:0000256" key="3">
    <source>
        <dbReference type="ARBA" id="ARBA00022475"/>
    </source>
</evidence>
<dbReference type="Proteomes" id="UP000620591">
    <property type="component" value="Unassembled WGS sequence"/>
</dbReference>
<keyword evidence="11" id="KW-1185">Reference proteome</keyword>
<evidence type="ECO:0000256" key="4">
    <source>
        <dbReference type="ARBA" id="ARBA00022692"/>
    </source>
</evidence>
<evidence type="ECO:0000259" key="8">
    <source>
        <dbReference type="Pfam" id="PF03458"/>
    </source>
</evidence>
<gene>
    <name evidence="10" type="ORF">H9L21_10845</name>
    <name evidence="9" type="ORF">IBG24_09740</name>
</gene>
<evidence type="ECO:0000256" key="6">
    <source>
        <dbReference type="ARBA" id="ARBA00023136"/>
    </source>
</evidence>
<dbReference type="PANTHER" id="PTHR30506">
    <property type="entry name" value="INNER MEMBRANE PROTEIN"/>
    <property type="match status" value="1"/>
</dbReference>
<feature type="transmembrane region" description="Helical" evidence="7">
    <location>
        <begin position="150"/>
        <end position="170"/>
    </location>
</feature>
<feature type="transmembrane region" description="Helical" evidence="7">
    <location>
        <begin position="96"/>
        <end position="117"/>
    </location>
</feature>